<dbReference type="eggNOG" id="COG1345">
    <property type="taxonomic scope" value="Bacteria"/>
</dbReference>
<comment type="subunit">
    <text evidence="2 5">Homopentamer.</text>
</comment>
<organism evidence="8 9">
    <name type="scientific">Ruminiclostridium cellobioparum subsp. termitidis CT1112</name>
    <dbReference type="NCBI Taxonomy" id="1195236"/>
    <lineage>
        <taxon>Bacteria</taxon>
        <taxon>Bacillati</taxon>
        <taxon>Bacillota</taxon>
        <taxon>Clostridia</taxon>
        <taxon>Eubacteriales</taxon>
        <taxon>Oscillospiraceae</taxon>
        <taxon>Ruminiclostridium</taxon>
    </lineage>
</organism>
<comment type="caution">
    <text evidence="8">The sequence shown here is derived from an EMBL/GenBank/DDBJ whole genome shotgun (WGS) entry which is preliminary data.</text>
</comment>
<reference evidence="8 9" key="1">
    <citation type="journal article" date="2013" name="Genome Announc.">
        <title>Draft Genome Sequence of the Cellulolytic, Mesophilic, Anaerobic Bacterium Clostridium termitidis Strain CT1112 (DSM 5398).</title>
        <authorList>
            <person name="Lal S."/>
            <person name="Ramachandran U."/>
            <person name="Zhang X."/>
            <person name="Munir R."/>
            <person name="Sparling R."/>
            <person name="Levin D.B."/>
        </authorList>
    </citation>
    <scope>NUCLEOTIDE SEQUENCE [LARGE SCALE GENOMIC DNA]</scope>
    <source>
        <strain evidence="8 9">CT1112</strain>
    </source>
</reference>
<dbReference type="InterPro" id="IPR003481">
    <property type="entry name" value="FliD_N"/>
</dbReference>
<dbReference type="RefSeq" id="WP_004628537.1">
    <property type="nucleotide sequence ID" value="NZ_AORV01000055.1"/>
</dbReference>
<evidence type="ECO:0000313" key="8">
    <source>
        <dbReference type="EMBL" id="EMS70391.1"/>
    </source>
</evidence>
<evidence type="ECO:0000256" key="1">
    <source>
        <dbReference type="ARBA" id="ARBA00009764"/>
    </source>
</evidence>
<keyword evidence="3" id="KW-0175">Coiled coil</keyword>
<dbReference type="PANTHER" id="PTHR30288:SF0">
    <property type="entry name" value="FLAGELLAR HOOK-ASSOCIATED PROTEIN 2"/>
    <property type="match status" value="1"/>
</dbReference>
<dbReference type="Pfam" id="PF07195">
    <property type="entry name" value="FliD_C"/>
    <property type="match status" value="1"/>
</dbReference>
<name>S0FJF5_RUMCE</name>
<accession>S0FJF5</accession>
<evidence type="ECO:0000256" key="2">
    <source>
        <dbReference type="ARBA" id="ARBA00011255"/>
    </source>
</evidence>
<dbReference type="GO" id="GO:0007155">
    <property type="term" value="P:cell adhesion"/>
    <property type="evidence" value="ECO:0007669"/>
    <property type="project" value="InterPro"/>
</dbReference>
<keyword evidence="9" id="KW-1185">Reference proteome</keyword>
<feature type="domain" description="Flagellar hook-associated protein 2 N-terminal" evidence="6">
    <location>
        <begin position="21"/>
        <end position="125"/>
    </location>
</feature>
<dbReference type="EMBL" id="AORV01000055">
    <property type="protein sequence ID" value="EMS70391.1"/>
    <property type="molecule type" value="Genomic_DNA"/>
</dbReference>
<dbReference type="InterPro" id="IPR010809">
    <property type="entry name" value="FliD_C"/>
</dbReference>
<keyword evidence="8" id="KW-0966">Cell projection</keyword>
<feature type="domain" description="Flagellar hook-associated protein 2 C-terminal" evidence="7">
    <location>
        <begin position="446"/>
        <end position="728"/>
    </location>
</feature>
<evidence type="ECO:0000256" key="3">
    <source>
        <dbReference type="ARBA" id="ARBA00023054"/>
    </source>
</evidence>
<comment type="similarity">
    <text evidence="1 5">Belongs to the FliD family.</text>
</comment>
<dbReference type="PANTHER" id="PTHR30288">
    <property type="entry name" value="FLAGELLAR CAP/ASSEMBLY PROTEIN FLID"/>
    <property type="match status" value="1"/>
</dbReference>
<dbReference type="AlphaFoldDB" id="S0FJF5"/>
<keyword evidence="5" id="KW-0964">Secreted</keyword>
<evidence type="ECO:0000313" key="9">
    <source>
        <dbReference type="Proteomes" id="UP000014155"/>
    </source>
</evidence>
<dbReference type="GO" id="GO:0009424">
    <property type="term" value="C:bacterial-type flagellum hook"/>
    <property type="evidence" value="ECO:0007669"/>
    <property type="project" value="UniProtKB-UniRule"/>
</dbReference>
<comment type="function">
    <text evidence="5">Required for morphogenesis and for the elongation of the flagellar filament by facilitating polymerization of the flagellin monomers at the tip of growing filament. Forms a capping structure, which prevents flagellin subunits (transported through the central channel of the flagellum) from leaking out without polymerization at the distal end.</text>
</comment>
<protein>
    <recommendedName>
        <fullName evidence="5">Flagellar hook-associated protein 2</fullName>
        <shortName evidence="5">HAP2</shortName>
    </recommendedName>
    <alternativeName>
        <fullName evidence="5">Flagellar cap protein</fullName>
    </alternativeName>
</protein>
<dbReference type="STRING" id="1195236.CTER_3882"/>
<dbReference type="Proteomes" id="UP000014155">
    <property type="component" value="Unassembled WGS sequence"/>
</dbReference>
<comment type="subcellular location">
    <subcellularLocation>
        <location evidence="5">Secreted</location>
    </subcellularLocation>
    <subcellularLocation>
        <location evidence="5">Bacterial flagellum</location>
    </subcellularLocation>
</comment>
<keyword evidence="8" id="KW-0969">Cilium</keyword>
<dbReference type="InterPro" id="IPR040026">
    <property type="entry name" value="FliD"/>
</dbReference>
<dbReference type="Pfam" id="PF02465">
    <property type="entry name" value="FliD_N"/>
    <property type="match status" value="1"/>
</dbReference>
<evidence type="ECO:0000256" key="4">
    <source>
        <dbReference type="ARBA" id="ARBA00023143"/>
    </source>
</evidence>
<evidence type="ECO:0000256" key="5">
    <source>
        <dbReference type="RuleBase" id="RU362066"/>
    </source>
</evidence>
<dbReference type="GO" id="GO:0005576">
    <property type="term" value="C:extracellular region"/>
    <property type="evidence" value="ECO:0007669"/>
    <property type="project" value="UniProtKB-SubCell"/>
</dbReference>
<gene>
    <name evidence="8" type="ORF">CTER_3882</name>
</gene>
<keyword evidence="4 5" id="KW-0975">Bacterial flagellum</keyword>
<evidence type="ECO:0000259" key="6">
    <source>
        <dbReference type="Pfam" id="PF02465"/>
    </source>
</evidence>
<keyword evidence="8" id="KW-0282">Flagellum</keyword>
<dbReference type="PATRIC" id="fig|1195236.3.peg.4093"/>
<sequence length="742" mass="79483">MAISSIASALNTKLRLSGMSSGLDTDAIVKQLLLADQAKIDKVLQKKQISQWKTDAYRDITASLKTFYNTYFDTLSAKNLRSAGALTCYTASYASSTAADFIGITPGASAKPGTYTITDIKVATSASNRAAGDPAPSPVTADIVTGNTIDAAAVISKDNDNNRFVFTLNGKTVNITLDDGALGDLSALETKLKAEFDKAYGPGKVTVSTADGKLSFKAALSTDVFSVGTASNTGYSEIFGAKPTAGAPLTLTGWNNRFDLKIGDTTHTIELPTTTYSTAGELITALNNAVKDPSKFGASADITFEEKDGKVVYKSSQTVSVSAAKTNTNVALGLAALPDNPLNLSNKINLNEKIKNIDFNDGSSLPVASGYFTINGKQITFDASTMSINDIMKKVNSDSSLNATISYDLTTNSFSIKSNRTGVTSTLDVSGDLMQVLGLECSGKTGTDAEITVNGQKIVRSDNNFSYNGITYDIKKATSDPITVTVAGDTTKAFDTIKEFVTEYNKLIEKLNGKIGEKRYSDYVPLTDEQKSAMSEDQINKWEEKAKSGLLYGDSVISSALSRMRSALYSSVAGAGMNLSSIGITTSSFYQDKGQLVIDETKLKNALANNSEAVVNLFTNSSDVTYFEAMDDQALKNKRYEESGLANRISDIIQDAIRTSTNKDGKKGSLLEKAGMVGDRSEFTNILYKEISDYDKSVTELNRKLTEKETALYKKFTAMESALSKMNSQSSWLTQQFGGGSN</sequence>
<evidence type="ECO:0000259" key="7">
    <source>
        <dbReference type="Pfam" id="PF07195"/>
    </source>
</evidence>
<proteinExistence type="inferred from homology"/>
<dbReference type="GO" id="GO:0009421">
    <property type="term" value="C:bacterial-type flagellum filament cap"/>
    <property type="evidence" value="ECO:0007669"/>
    <property type="project" value="InterPro"/>
</dbReference>
<dbReference type="GO" id="GO:0071973">
    <property type="term" value="P:bacterial-type flagellum-dependent cell motility"/>
    <property type="evidence" value="ECO:0007669"/>
    <property type="project" value="TreeGrafter"/>
</dbReference>